<dbReference type="RefSeq" id="XP_019614627.1">
    <property type="nucleotide sequence ID" value="XM_019759068.1"/>
</dbReference>
<keyword evidence="2" id="KW-0677">Repeat</keyword>
<evidence type="ECO:0000259" key="6">
    <source>
        <dbReference type="Pfam" id="PF00084"/>
    </source>
</evidence>
<dbReference type="Gene3D" id="2.40.10.10">
    <property type="entry name" value="Trypsin-like serine proteases"/>
    <property type="match status" value="1"/>
</dbReference>
<evidence type="ECO:0000256" key="2">
    <source>
        <dbReference type="ARBA" id="ARBA00022737"/>
    </source>
</evidence>
<proteinExistence type="predicted"/>
<organism evidence="7 8">
    <name type="scientific">Branchiostoma belcheri</name>
    <name type="common">Amphioxus</name>
    <dbReference type="NCBI Taxonomy" id="7741"/>
    <lineage>
        <taxon>Eukaryota</taxon>
        <taxon>Metazoa</taxon>
        <taxon>Chordata</taxon>
        <taxon>Cephalochordata</taxon>
        <taxon>Leptocardii</taxon>
        <taxon>Amphioxiformes</taxon>
        <taxon>Branchiostomatidae</taxon>
        <taxon>Branchiostoma</taxon>
    </lineage>
</organism>
<dbReference type="OrthoDB" id="9995915at2759"/>
<dbReference type="GeneID" id="109462515"/>
<reference evidence="8" key="1">
    <citation type="submission" date="2025-08" db="UniProtKB">
        <authorList>
            <consortium name="RefSeq"/>
        </authorList>
    </citation>
    <scope>IDENTIFICATION</scope>
    <source>
        <tissue evidence="8">Gonad</tissue>
    </source>
</reference>
<keyword evidence="1" id="KW-0768">Sushi</keyword>
<keyword evidence="4" id="KW-0325">Glycoprotein</keyword>
<evidence type="ECO:0000256" key="3">
    <source>
        <dbReference type="ARBA" id="ARBA00023157"/>
    </source>
</evidence>
<accession>A0A6P4Y794</accession>
<keyword evidence="5" id="KW-0732">Signal</keyword>
<name>A0A6P4Y794_BRABE</name>
<evidence type="ECO:0000256" key="4">
    <source>
        <dbReference type="ARBA" id="ARBA00023180"/>
    </source>
</evidence>
<evidence type="ECO:0000313" key="8">
    <source>
        <dbReference type="RefSeq" id="XP_019614627.1"/>
    </source>
</evidence>
<evidence type="ECO:0000256" key="5">
    <source>
        <dbReference type="SAM" id="SignalP"/>
    </source>
</evidence>
<feature type="chain" id="PRO_5027669612" evidence="5">
    <location>
        <begin position="21"/>
        <end position="914"/>
    </location>
</feature>
<dbReference type="SUPFAM" id="SSF57535">
    <property type="entry name" value="Complement control module/SCR domain"/>
    <property type="match status" value="1"/>
</dbReference>
<evidence type="ECO:0000256" key="1">
    <source>
        <dbReference type="ARBA" id="ARBA00022659"/>
    </source>
</evidence>
<dbReference type="PANTHER" id="PTHR19325">
    <property type="entry name" value="COMPLEMENT COMPONENT-RELATED SUSHI DOMAIN-CONTAINING"/>
    <property type="match status" value="1"/>
</dbReference>
<dbReference type="InterPro" id="IPR050350">
    <property type="entry name" value="Compl-Cell_Adhes-Reg"/>
</dbReference>
<dbReference type="SUPFAM" id="SSF50494">
    <property type="entry name" value="Trypsin-like serine proteases"/>
    <property type="match status" value="1"/>
</dbReference>
<dbReference type="InterPro" id="IPR009003">
    <property type="entry name" value="Peptidase_S1_PA"/>
</dbReference>
<evidence type="ECO:0000313" key="7">
    <source>
        <dbReference type="Proteomes" id="UP000515135"/>
    </source>
</evidence>
<dbReference type="Pfam" id="PF00084">
    <property type="entry name" value="Sushi"/>
    <property type="match status" value="1"/>
</dbReference>
<dbReference type="AlphaFoldDB" id="A0A6P4Y794"/>
<feature type="domain" description="Sushi" evidence="6">
    <location>
        <begin position="429"/>
        <end position="482"/>
    </location>
</feature>
<dbReference type="PANTHER" id="PTHR19325:SF575">
    <property type="entry name" value="LOCOMOTION-RELATED PROTEIN HIKARU GENKI"/>
    <property type="match status" value="1"/>
</dbReference>
<keyword evidence="3" id="KW-1015">Disulfide bond</keyword>
<dbReference type="KEGG" id="bbel:109462515"/>
<dbReference type="Gene3D" id="2.10.70.10">
    <property type="entry name" value="Complement Module, domain 1"/>
    <property type="match status" value="1"/>
</dbReference>
<dbReference type="InterPro" id="IPR043504">
    <property type="entry name" value="Peptidase_S1_PA_chymotrypsin"/>
</dbReference>
<keyword evidence="7" id="KW-1185">Reference proteome</keyword>
<dbReference type="InterPro" id="IPR035976">
    <property type="entry name" value="Sushi/SCR/CCP_sf"/>
</dbReference>
<feature type="signal peptide" evidence="5">
    <location>
        <begin position="1"/>
        <end position="20"/>
    </location>
</feature>
<gene>
    <name evidence="8" type="primary">LOC109462515</name>
</gene>
<sequence length="914" mass="100553">MSVGSAVLHVGLLCVGLAAASPLVGRLNLPSKQPHCYGTVIAPRLLLTAAECAFNSATGRPHSNLQFSLSTGAKIKITRVHIFPGWLRNKTPLLSFATLSLASPLQVPETSLIWSPFSVEESNVSLKYASGNIRCSSKDQDENNMEYAADQLAAMSCPGSHQHLKIRGSPAYQISGVNRSAVVFGVHVGECSSEWGPLATVPRGPCAARLSHEIFRDICDFAKKEKQILPECKDALQNDVDPKSPTNLLSMAAYTALVNRGRRYGIILLFCRGCNIDSCEEGCRSCRQESLERFDRLALYVPFYRRVLVARVDADSLGFKVPYAPYILYRLPGTLQFREHRASLTQLVQLFQKDSSGGSGTSRRRNKRMLSGWVEGALRACWSVVAAIGQRLPFVGQRYEIVAEDPEEGCKVADSQLQRLNGQLINRDTSQAVVAGEDMPVGTVLEATCNPGLGIMAQYPVQNRLSLTCEANGRFQPPVPQCSRTCKLVSDVKRNNFLRFPDMQIQFTPRPGALQETYQPPTFNNAKETTEMLQGDTVTFTCPENGILRGLGTRTTTWKCNRGSQKTVVQCEAAPRPCDAPNIPHADTSPPGQIPHNSRVTVSCRGNRRLWDSDFHSSIDLICKDGSLDPKADTLECRETCDVNPPPIADKKLQESPIFKLQTGPGTSRRLRPPARVWIGNQVLYECSDSEWRLDGMHCLVPVLAPAAGEKAVELKRGGANVAGTRILSQQQVAITCPADSLMYSKGGNVFWETNTDPPRETRQNTCGPGGFGFDFPSCVDVRYFSNKFLNEHVHLGSKPSDLTKYCTNKLTAFGASIKTFMVLHSDVQLKALNSLVQSNQFGGANIAAVSGVDWMALYKTTDQYEVFVCDRTSGSLKTQELKKKVFVGFRHSGGAWRLYHYDYRTPGAAHQLV</sequence>
<dbReference type="Proteomes" id="UP000515135">
    <property type="component" value="Unplaced"/>
</dbReference>
<protein>
    <submittedName>
        <fullName evidence="8">Uncharacterized protein LOC109462515</fullName>
    </submittedName>
</protein>
<dbReference type="InterPro" id="IPR000436">
    <property type="entry name" value="Sushi_SCR_CCP_dom"/>
</dbReference>